<dbReference type="EMBL" id="ATHO01000036">
    <property type="protein sequence ID" value="EQB10228.1"/>
    <property type="molecule type" value="Genomic_DNA"/>
</dbReference>
<accession>T0HDN6</accession>
<reference evidence="3 4" key="1">
    <citation type="journal article" date="2013" name="Genome Announc.">
        <title>Draft Genome Sequence of Sphingobium quisquiliarum Strain P25T, a Novel Hexachlorocyclohexane (HCH)-Degrading Bacterium Isolated from an HCH Dumpsite.</title>
        <authorList>
            <person name="Kumar Singh A."/>
            <person name="Sangwan N."/>
            <person name="Sharma A."/>
            <person name="Gupta V."/>
            <person name="Khurana J.P."/>
            <person name="Lal R."/>
        </authorList>
    </citation>
    <scope>NUCLEOTIDE SEQUENCE [LARGE SCALE GENOMIC DNA]</scope>
    <source>
        <strain evidence="3 4">P25</strain>
    </source>
</reference>
<dbReference type="Proteomes" id="UP000015525">
    <property type="component" value="Unassembled WGS sequence"/>
</dbReference>
<dbReference type="PATRIC" id="fig|1329909.3.peg.803"/>
<dbReference type="GO" id="GO:0000160">
    <property type="term" value="P:phosphorelay signal transduction system"/>
    <property type="evidence" value="ECO:0007669"/>
    <property type="project" value="InterPro"/>
</dbReference>
<dbReference type="Gene3D" id="3.40.50.300">
    <property type="entry name" value="P-loop containing nucleotide triphosphate hydrolases"/>
    <property type="match status" value="1"/>
</dbReference>
<gene>
    <name evidence="3" type="ORF">L288_04220</name>
</gene>
<evidence type="ECO:0000313" key="4">
    <source>
        <dbReference type="Proteomes" id="UP000015525"/>
    </source>
</evidence>
<feature type="modified residue" description="4-aspartylphosphate" evidence="1">
    <location>
        <position position="47"/>
    </location>
</feature>
<dbReference type="AlphaFoldDB" id="T0HDN6"/>
<sequence>MAKIILLSVDRGLAERIEQAMDGRAAVEMSQSIAPDMFAGPAVIVIDRDAIAPERSLAAAISAVSEAAGGRSIVLAMPDYGADDILQAVRAGAQDIIPRDGPGDEVASILWRLLNGAATAGQGNGGRLTLVLGADQEAAAMAATDMAITRARERAPTLLIDCTMPTSAAQAYLDLPVSYGIAAAVGDMDRLDASLLSSALARHGPSGLLLLTFDGGTGAEPVGVGPGDIAGLIRLLRTCCAEIVLCAGSLRHAGLLRELGAQADRIDLLCAQSIRELETSRRLLDRLGSDDAVKAKTRLLVWDHHPSVLLDSRRMGDVLGISAVHPLPVDHARARNALNAGQPIAMEKDGGPYMQAIRKISGIQAPAPRMAFAGLDRMRRAVRRSLERTS</sequence>
<keyword evidence="1" id="KW-0597">Phosphoprotein</keyword>
<proteinExistence type="predicted"/>
<comment type="caution">
    <text evidence="3">The sequence shown here is derived from an EMBL/GenBank/DDBJ whole genome shotgun (WGS) entry which is preliminary data.</text>
</comment>
<dbReference type="InterPro" id="IPR001789">
    <property type="entry name" value="Sig_transdc_resp-reg_receiver"/>
</dbReference>
<feature type="domain" description="Response regulatory" evidence="2">
    <location>
        <begin position="1"/>
        <end position="114"/>
    </location>
</feature>
<evidence type="ECO:0000259" key="2">
    <source>
        <dbReference type="PROSITE" id="PS50110"/>
    </source>
</evidence>
<dbReference type="RefSeq" id="WP_021237145.1">
    <property type="nucleotide sequence ID" value="NZ_ATHO01000036.1"/>
</dbReference>
<dbReference type="InterPro" id="IPR027417">
    <property type="entry name" value="P-loop_NTPase"/>
</dbReference>
<evidence type="ECO:0000256" key="1">
    <source>
        <dbReference type="PROSITE-ProRule" id="PRU00169"/>
    </source>
</evidence>
<evidence type="ECO:0000313" key="3">
    <source>
        <dbReference type="EMBL" id="EQB10228.1"/>
    </source>
</evidence>
<name>T0HDN6_9SPHN</name>
<organism evidence="3 4">
    <name type="scientific">Sphingobium quisquiliarum P25</name>
    <dbReference type="NCBI Taxonomy" id="1329909"/>
    <lineage>
        <taxon>Bacteria</taxon>
        <taxon>Pseudomonadati</taxon>
        <taxon>Pseudomonadota</taxon>
        <taxon>Alphaproteobacteria</taxon>
        <taxon>Sphingomonadales</taxon>
        <taxon>Sphingomonadaceae</taxon>
        <taxon>Sphingobium</taxon>
    </lineage>
</organism>
<protein>
    <recommendedName>
        <fullName evidence="2">Response regulatory domain-containing protein</fullName>
    </recommendedName>
</protein>
<keyword evidence="4" id="KW-1185">Reference proteome</keyword>
<dbReference type="PROSITE" id="PS50110">
    <property type="entry name" value="RESPONSE_REGULATORY"/>
    <property type="match status" value="1"/>
</dbReference>